<comment type="caution">
    <text evidence="2">The sequence shown here is derived from an EMBL/GenBank/DDBJ whole genome shotgun (WGS) entry which is preliminary data.</text>
</comment>
<evidence type="ECO:0000313" key="3">
    <source>
        <dbReference type="Proteomes" id="UP000322080"/>
    </source>
</evidence>
<dbReference type="RefSeq" id="WP_148376201.1">
    <property type="nucleotide sequence ID" value="NZ_VSIY01000003.1"/>
</dbReference>
<organism evidence="2 3">
    <name type="scientific">Maritimibacter fusiformis</name>
    <dbReference type="NCBI Taxonomy" id="2603819"/>
    <lineage>
        <taxon>Bacteria</taxon>
        <taxon>Pseudomonadati</taxon>
        <taxon>Pseudomonadota</taxon>
        <taxon>Alphaproteobacteria</taxon>
        <taxon>Rhodobacterales</taxon>
        <taxon>Roseobacteraceae</taxon>
        <taxon>Maritimibacter</taxon>
    </lineage>
</organism>
<keyword evidence="3" id="KW-1185">Reference proteome</keyword>
<name>A0A5D0RRG0_9RHOB</name>
<evidence type="ECO:0000256" key="1">
    <source>
        <dbReference type="SAM" id="MobiDB-lite"/>
    </source>
</evidence>
<dbReference type="EMBL" id="VSIY01000003">
    <property type="protein sequence ID" value="TYB83111.1"/>
    <property type="molecule type" value="Genomic_DNA"/>
</dbReference>
<sequence length="224" mass="25593">MSKKTVPQTTENQATQSQSSGAGDLGTEAQINATTKTDGAHPAELMIFDVMPDSGEIVLSDYEPNTDRYTAYDVSPDELQFGEGFYDLLDRIEELRSEIYWRAVEPDGDDELEDYETGMIAELIDALPDQKRTELSRQLQRWFECEPDFEERDSNDIVRPMDGRQFAFELFWNYDPEILDALQISVVEGEHPGSSYYAPEMEGPVDEANRIAEERGLPWRFRLG</sequence>
<dbReference type="Proteomes" id="UP000322080">
    <property type="component" value="Unassembled WGS sequence"/>
</dbReference>
<feature type="compositionally biased region" description="Polar residues" evidence="1">
    <location>
        <begin position="1"/>
        <end position="21"/>
    </location>
</feature>
<gene>
    <name evidence="2" type="ORF">FVF75_02715</name>
</gene>
<reference evidence="2 3" key="1">
    <citation type="submission" date="2019-08" db="EMBL/GenBank/DDBJ databases">
        <title>Identification of a novel species of the genus Boseongicola.</title>
        <authorList>
            <person name="Zhang X.-Q."/>
        </authorList>
    </citation>
    <scope>NUCLEOTIDE SEQUENCE [LARGE SCALE GENOMIC DNA]</scope>
    <source>
        <strain evidence="2 3">HY14</strain>
    </source>
</reference>
<protein>
    <submittedName>
        <fullName evidence="2">Uncharacterized protein</fullName>
    </submittedName>
</protein>
<proteinExistence type="predicted"/>
<accession>A0A5D0RRG0</accession>
<evidence type="ECO:0000313" key="2">
    <source>
        <dbReference type="EMBL" id="TYB83111.1"/>
    </source>
</evidence>
<feature type="region of interest" description="Disordered" evidence="1">
    <location>
        <begin position="1"/>
        <end position="30"/>
    </location>
</feature>
<dbReference type="AlphaFoldDB" id="A0A5D0RRG0"/>